<feature type="compositionally biased region" description="Pro residues" evidence="1">
    <location>
        <begin position="80"/>
        <end position="92"/>
    </location>
</feature>
<evidence type="ECO:0000256" key="1">
    <source>
        <dbReference type="SAM" id="MobiDB-lite"/>
    </source>
</evidence>
<feature type="region of interest" description="Disordered" evidence="1">
    <location>
        <begin position="156"/>
        <end position="185"/>
    </location>
</feature>
<sequence>MFLRCASIVSMLCPYWTQHRNRHLRIPSQDVHLFKNPWPKRKKRRQPQPRPWPIPVGTNPNPDRKGKFRVDRRPHRWSLPPGPQPRHPPASPPELRDRFAVAPFVVARRVGERGYSDLTGGLSTGILQSHDDFYRTSGAPIYARARVDKAPNPLFCPSMTALPQHPAPTTSPTPHPSPAMPQQTP</sequence>
<gene>
    <name evidence="2" type="ORF">FBZ88_114130</name>
</gene>
<reference evidence="2 3" key="1">
    <citation type="submission" date="2019-06" db="EMBL/GenBank/DDBJ databases">
        <title>Genomic Encyclopedia of Type Strains, Phase IV (KMG-V): Genome sequencing to study the core and pangenomes of soil and plant-associated prokaryotes.</title>
        <authorList>
            <person name="Whitman W."/>
        </authorList>
    </citation>
    <scope>NUCLEOTIDE SEQUENCE [LARGE SCALE GENOMIC DNA]</scope>
    <source>
        <strain evidence="2 3">BR 11865</strain>
    </source>
</reference>
<feature type="compositionally biased region" description="Basic and acidic residues" evidence="1">
    <location>
        <begin position="62"/>
        <end position="71"/>
    </location>
</feature>
<feature type="compositionally biased region" description="Pro residues" evidence="1">
    <location>
        <begin position="165"/>
        <end position="185"/>
    </location>
</feature>
<feature type="region of interest" description="Disordered" evidence="1">
    <location>
        <begin position="35"/>
        <end position="95"/>
    </location>
</feature>
<evidence type="ECO:0000313" key="2">
    <source>
        <dbReference type="EMBL" id="TWB23206.1"/>
    </source>
</evidence>
<proteinExistence type="predicted"/>
<evidence type="ECO:0000313" key="3">
    <source>
        <dbReference type="Proteomes" id="UP000316545"/>
    </source>
</evidence>
<organism evidence="2 3">
    <name type="scientific">Nitrospirillum amazonense</name>
    <dbReference type="NCBI Taxonomy" id="28077"/>
    <lineage>
        <taxon>Bacteria</taxon>
        <taxon>Pseudomonadati</taxon>
        <taxon>Pseudomonadota</taxon>
        <taxon>Alphaproteobacteria</taxon>
        <taxon>Rhodospirillales</taxon>
        <taxon>Azospirillaceae</taxon>
        <taxon>Nitrospirillum</taxon>
    </lineage>
</organism>
<feature type="compositionally biased region" description="Basic residues" evidence="1">
    <location>
        <begin position="38"/>
        <end position="47"/>
    </location>
</feature>
<name>A0A560FNL0_9PROT</name>
<protein>
    <submittedName>
        <fullName evidence="2">Uncharacterized protein</fullName>
    </submittedName>
</protein>
<comment type="caution">
    <text evidence="2">The sequence shown here is derived from an EMBL/GenBank/DDBJ whole genome shotgun (WGS) entry which is preliminary data.</text>
</comment>
<dbReference type="AlphaFoldDB" id="A0A560FNL0"/>
<dbReference type="Proteomes" id="UP000316545">
    <property type="component" value="Unassembled WGS sequence"/>
</dbReference>
<keyword evidence="3" id="KW-1185">Reference proteome</keyword>
<accession>A0A560FNL0</accession>
<dbReference type="EMBL" id="VITO01000014">
    <property type="protein sequence ID" value="TWB23206.1"/>
    <property type="molecule type" value="Genomic_DNA"/>
</dbReference>